<name>A0A2M8LDS8_9BACT</name>
<dbReference type="SUPFAM" id="SSF54631">
    <property type="entry name" value="CBS-domain pair"/>
    <property type="match status" value="1"/>
</dbReference>
<comment type="caution">
    <text evidence="4">The sequence shown here is derived from an EMBL/GenBank/DDBJ whole genome shotgun (WGS) entry which is preliminary data.</text>
</comment>
<evidence type="ECO:0000259" key="3">
    <source>
        <dbReference type="PROSITE" id="PS51371"/>
    </source>
</evidence>
<dbReference type="InterPro" id="IPR000644">
    <property type="entry name" value="CBS_dom"/>
</dbReference>
<dbReference type="Gene3D" id="3.10.580.10">
    <property type="entry name" value="CBS-domain"/>
    <property type="match status" value="1"/>
</dbReference>
<dbReference type="PANTHER" id="PTHR43080">
    <property type="entry name" value="CBS DOMAIN-CONTAINING PROTEIN CBSX3, MITOCHONDRIAL"/>
    <property type="match status" value="1"/>
</dbReference>
<dbReference type="AlphaFoldDB" id="A0A2M8LDS8"/>
<dbReference type="InterPro" id="IPR051257">
    <property type="entry name" value="Diverse_CBS-Domain"/>
</dbReference>
<dbReference type="SMART" id="SM00116">
    <property type="entry name" value="CBS"/>
    <property type="match status" value="2"/>
</dbReference>
<accession>A0A2M8LDS8</accession>
<keyword evidence="1 2" id="KW-0129">CBS domain</keyword>
<dbReference type="InterPro" id="IPR046342">
    <property type="entry name" value="CBS_dom_sf"/>
</dbReference>
<reference evidence="4 5" key="1">
    <citation type="submission" date="2017-09" db="EMBL/GenBank/DDBJ databases">
        <title>Depth-based differentiation of microbial function through sediment-hosted aquifers and enrichment of novel symbionts in the deep terrestrial subsurface.</title>
        <authorList>
            <person name="Probst A.J."/>
            <person name="Ladd B."/>
            <person name="Jarett J.K."/>
            <person name="Geller-Mcgrath D.E."/>
            <person name="Sieber C.M."/>
            <person name="Emerson J.B."/>
            <person name="Anantharaman K."/>
            <person name="Thomas B.C."/>
            <person name="Malmstrom R."/>
            <person name="Stieglmeier M."/>
            <person name="Klingl A."/>
            <person name="Woyke T."/>
            <person name="Ryan C.M."/>
            <person name="Banfield J.F."/>
        </authorList>
    </citation>
    <scope>NUCLEOTIDE SEQUENCE [LARGE SCALE GENOMIC DNA]</scope>
    <source>
        <strain evidence="4">CG10_big_fil_rev_8_21_14_0_10_48_11</strain>
    </source>
</reference>
<evidence type="ECO:0000256" key="1">
    <source>
        <dbReference type="ARBA" id="ARBA00023122"/>
    </source>
</evidence>
<dbReference type="Proteomes" id="UP000231152">
    <property type="component" value="Unassembled WGS sequence"/>
</dbReference>
<proteinExistence type="predicted"/>
<organism evidence="4 5">
    <name type="scientific">Candidatus Uhrbacteria bacterium CG10_big_fil_rev_8_21_14_0_10_48_11</name>
    <dbReference type="NCBI Taxonomy" id="1975037"/>
    <lineage>
        <taxon>Bacteria</taxon>
        <taxon>Candidatus Uhriibacteriota</taxon>
    </lineage>
</organism>
<dbReference type="PROSITE" id="PS51371">
    <property type="entry name" value="CBS"/>
    <property type="match status" value="2"/>
</dbReference>
<feature type="domain" description="CBS" evidence="3">
    <location>
        <begin position="10"/>
        <end position="73"/>
    </location>
</feature>
<feature type="domain" description="CBS" evidence="3">
    <location>
        <begin position="96"/>
        <end position="154"/>
    </location>
</feature>
<dbReference type="Pfam" id="PF00571">
    <property type="entry name" value="CBS"/>
    <property type="match status" value="2"/>
</dbReference>
<evidence type="ECO:0000313" key="4">
    <source>
        <dbReference type="EMBL" id="PJE75608.1"/>
    </source>
</evidence>
<evidence type="ECO:0000256" key="2">
    <source>
        <dbReference type="PROSITE-ProRule" id="PRU00703"/>
    </source>
</evidence>
<evidence type="ECO:0000313" key="5">
    <source>
        <dbReference type="Proteomes" id="UP000231152"/>
    </source>
</evidence>
<protein>
    <recommendedName>
        <fullName evidence="3">CBS domain-containing protein</fullName>
    </recommendedName>
</protein>
<sequence>MKQYLVQDFMHRSVVTISPTATLRQAVELMIKKKTNGIVVVDEKNCVCGILSSWDVISYIVPDYLEGDKHLASFAAESTFAKRTQALEDHTIDKFMTKHVHTVKPTHSLMAASTLLAKHRIRQLPVVDDAGVVVGYISRTNIKHAIGDVFGIPLETER</sequence>
<dbReference type="PANTHER" id="PTHR43080:SF2">
    <property type="entry name" value="CBS DOMAIN-CONTAINING PROTEIN"/>
    <property type="match status" value="1"/>
</dbReference>
<dbReference type="EMBL" id="PFET01000013">
    <property type="protein sequence ID" value="PJE75608.1"/>
    <property type="molecule type" value="Genomic_DNA"/>
</dbReference>
<gene>
    <name evidence="4" type="ORF">COV04_04250</name>
</gene>